<dbReference type="EMBL" id="BK015465">
    <property type="protein sequence ID" value="DAE08188.1"/>
    <property type="molecule type" value="Genomic_DNA"/>
</dbReference>
<sequence length="66" mass="7246">MAGYSSIFKFLIALCSAQKTGGSCELRCKSSSRVYSRDNARNHADGRGVEPAASFFIWSETNAEHQ</sequence>
<name>A0A8S5PPR3_9CAUD</name>
<protein>
    <submittedName>
        <fullName evidence="1">Uncharacterized protein</fullName>
    </submittedName>
</protein>
<accession>A0A8S5PPR3</accession>
<organism evidence="1">
    <name type="scientific">Siphoviridae sp. ctXQ014</name>
    <dbReference type="NCBI Taxonomy" id="2825542"/>
    <lineage>
        <taxon>Viruses</taxon>
        <taxon>Duplodnaviria</taxon>
        <taxon>Heunggongvirae</taxon>
        <taxon>Uroviricota</taxon>
        <taxon>Caudoviricetes</taxon>
    </lineage>
</organism>
<proteinExistence type="predicted"/>
<reference evidence="1" key="1">
    <citation type="journal article" date="2021" name="Proc. Natl. Acad. Sci. U.S.A.">
        <title>A Catalog of Tens of Thousands of Viruses from Human Metagenomes Reveals Hidden Associations with Chronic Diseases.</title>
        <authorList>
            <person name="Tisza M.J."/>
            <person name="Buck C.B."/>
        </authorList>
    </citation>
    <scope>NUCLEOTIDE SEQUENCE</scope>
    <source>
        <strain evidence="1">CtXQ014</strain>
    </source>
</reference>
<evidence type="ECO:0000313" key="1">
    <source>
        <dbReference type="EMBL" id="DAE08188.1"/>
    </source>
</evidence>